<accession>A0A150AZ56</accession>
<protein>
    <recommendedName>
        <fullName evidence="4">Group-specific protein</fullName>
    </recommendedName>
</protein>
<sequence>MKSYIVTFLCLFLTLIITRLIHSVFNFEFSILENGFFSKEALIDLGIWALVFSIIFFVMNAIFHIKN</sequence>
<dbReference type="Proteomes" id="UP000075591">
    <property type="component" value="Unassembled WGS sequence"/>
</dbReference>
<name>A0A150AZ56_BACCE</name>
<proteinExistence type="predicted"/>
<feature type="transmembrane region" description="Helical" evidence="1">
    <location>
        <begin position="47"/>
        <end position="65"/>
    </location>
</feature>
<reference evidence="2 3" key="1">
    <citation type="submission" date="2015-12" db="EMBL/GenBank/DDBJ databases">
        <title>Bacillus cereus Group isolate.</title>
        <authorList>
            <person name="Kovac J."/>
        </authorList>
    </citation>
    <scope>NUCLEOTIDE SEQUENCE [LARGE SCALE GENOMIC DNA]</scope>
    <source>
        <strain evidence="2 3">FSL W8-0275</strain>
    </source>
</reference>
<dbReference type="AlphaFoldDB" id="A0A150AZ56"/>
<keyword evidence="1" id="KW-1133">Transmembrane helix</keyword>
<evidence type="ECO:0000313" key="3">
    <source>
        <dbReference type="Proteomes" id="UP000075591"/>
    </source>
</evidence>
<evidence type="ECO:0008006" key="4">
    <source>
        <dbReference type="Google" id="ProtNLM"/>
    </source>
</evidence>
<keyword evidence="1" id="KW-0472">Membrane</keyword>
<evidence type="ECO:0000313" key="2">
    <source>
        <dbReference type="EMBL" id="KXX90591.1"/>
    </source>
</evidence>
<comment type="caution">
    <text evidence="2">The sequence shown here is derived from an EMBL/GenBank/DDBJ whole genome shotgun (WGS) entry which is preliminary data.</text>
</comment>
<dbReference type="EMBL" id="LOMT01000119">
    <property type="protein sequence ID" value="KXX90591.1"/>
    <property type="molecule type" value="Genomic_DNA"/>
</dbReference>
<gene>
    <name evidence="2" type="ORF">AT274_13880</name>
</gene>
<dbReference type="PATRIC" id="fig|1396.432.peg.3542"/>
<keyword evidence="1" id="KW-0812">Transmembrane</keyword>
<evidence type="ECO:0000256" key="1">
    <source>
        <dbReference type="SAM" id="Phobius"/>
    </source>
</evidence>
<organism evidence="2 3">
    <name type="scientific">Bacillus cereus</name>
    <dbReference type="NCBI Taxonomy" id="1396"/>
    <lineage>
        <taxon>Bacteria</taxon>
        <taxon>Bacillati</taxon>
        <taxon>Bacillota</taxon>
        <taxon>Bacilli</taxon>
        <taxon>Bacillales</taxon>
        <taxon>Bacillaceae</taxon>
        <taxon>Bacillus</taxon>
        <taxon>Bacillus cereus group</taxon>
    </lineage>
</organism>